<dbReference type="RefSeq" id="WP_210158156.1">
    <property type="nucleotide sequence ID" value="NZ_JAFCNB010000015.1"/>
</dbReference>
<feature type="transmembrane region" description="Helical" evidence="6">
    <location>
        <begin position="305"/>
        <end position="333"/>
    </location>
</feature>
<feature type="transmembrane region" description="Helical" evidence="6">
    <location>
        <begin position="451"/>
        <end position="469"/>
    </location>
</feature>
<dbReference type="PANTHER" id="PTHR42718:SF9">
    <property type="entry name" value="MAJOR FACILITATOR SUPERFAMILY MULTIDRUG TRANSPORTER MFSC"/>
    <property type="match status" value="1"/>
</dbReference>
<feature type="transmembrane region" description="Helical" evidence="6">
    <location>
        <begin position="230"/>
        <end position="252"/>
    </location>
</feature>
<dbReference type="GO" id="GO:0022857">
    <property type="term" value="F:transmembrane transporter activity"/>
    <property type="evidence" value="ECO:0007669"/>
    <property type="project" value="InterPro"/>
</dbReference>
<feature type="transmembrane region" description="Helical" evidence="6">
    <location>
        <begin position="170"/>
        <end position="192"/>
    </location>
</feature>
<reference evidence="8" key="1">
    <citation type="submission" date="2021-02" db="EMBL/GenBank/DDBJ databases">
        <title>Draft genome sequence of Microbispora sp. RL4-1S isolated from rice leaves in Thailand.</title>
        <authorList>
            <person name="Muangham S."/>
            <person name="Duangmal K."/>
        </authorList>
    </citation>
    <scope>NUCLEOTIDE SEQUENCE</scope>
    <source>
        <strain evidence="8">RL4-1S</strain>
    </source>
</reference>
<feature type="transmembrane region" description="Helical" evidence="6">
    <location>
        <begin position="345"/>
        <end position="364"/>
    </location>
</feature>
<keyword evidence="4 6" id="KW-1133">Transmembrane helix</keyword>
<dbReference type="InterPro" id="IPR020846">
    <property type="entry name" value="MFS_dom"/>
</dbReference>
<keyword evidence="5 6" id="KW-0472">Membrane</keyword>
<protein>
    <submittedName>
        <fullName evidence="8">MFS transporter</fullName>
    </submittedName>
</protein>
<evidence type="ECO:0000313" key="8">
    <source>
        <dbReference type="EMBL" id="MBP2706871.1"/>
    </source>
</evidence>
<keyword evidence="9" id="KW-1185">Reference proteome</keyword>
<accession>A0A941AK54</accession>
<gene>
    <name evidence="8" type="ORF">JOL79_23980</name>
</gene>
<evidence type="ECO:0000256" key="4">
    <source>
        <dbReference type="ARBA" id="ARBA00022989"/>
    </source>
</evidence>
<feature type="transmembrane region" description="Helical" evidence="6">
    <location>
        <begin position="32"/>
        <end position="55"/>
    </location>
</feature>
<feature type="transmembrane region" description="Helical" evidence="6">
    <location>
        <begin position="198"/>
        <end position="218"/>
    </location>
</feature>
<dbReference type="PROSITE" id="PS50850">
    <property type="entry name" value="MFS"/>
    <property type="match status" value="1"/>
</dbReference>
<evidence type="ECO:0000313" key="9">
    <source>
        <dbReference type="Proteomes" id="UP000674234"/>
    </source>
</evidence>
<evidence type="ECO:0000256" key="5">
    <source>
        <dbReference type="ARBA" id="ARBA00023136"/>
    </source>
</evidence>
<feature type="transmembrane region" description="Helical" evidence="6">
    <location>
        <begin position="106"/>
        <end position="123"/>
    </location>
</feature>
<evidence type="ECO:0000256" key="3">
    <source>
        <dbReference type="ARBA" id="ARBA00022692"/>
    </source>
</evidence>
<feature type="transmembrane region" description="Helical" evidence="6">
    <location>
        <begin position="135"/>
        <end position="158"/>
    </location>
</feature>
<feature type="transmembrane region" description="Helical" evidence="6">
    <location>
        <begin position="75"/>
        <end position="94"/>
    </location>
</feature>
<feature type="transmembrane region" description="Helical" evidence="6">
    <location>
        <begin position="401"/>
        <end position="419"/>
    </location>
</feature>
<dbReference type="PANTHER" id="PTHR42718">
    <property type="entry name" value="MAJOR FACILITATOR SUPERFAMILY MULTIDRUG TRANSPORTER MFSC"/>
    <property type="match status" value="1"/>
</dbReference>
<feature type="transmembrane region" description="Helical" evidence="6">
    <location>
        <begin position="264"/>
        <end position="284"/>
    </location>
</feature>
<dbReference type="Pfam" id="PF07690">
    <property type="entry name" value="MFS_1"/>
    <property type="match status" value="2"/>
</dbReference>
<dbReference type="GO" id="GO:0005886">
    <property type="term" value="C:plasma membrane"/>
    <property type="evidence" value="ECO:0007669"/>
    <property type="project" value="UniProtKB-SubCell"/>
</dbReference>
<keyword evidence="3 6" id="KW-0812">Transmembrane</keyword>
<dbReference type="EMBL" id="JAFCNB010000015">
    <property type="protein sequence ID" value="MBP2706871.1"/>
    <property type="molecule type" value="Genomic_DNA"/>
</dbReference>
<comment type="caution">
    <text evidence="8">The sequence shown here is derived from an EMBL/GenBank/DDBJ whole genome shotgun (WGS) entry which is preliminary data.</text>
</comment>
<sequence length="575" mass="59812">MPETSGPGTVAAEAATGGRARRFDRDHPRYRWVALSNTTLGMLLATVNSSIVIISLPAIFRGIGLNPLQPGNVGYLLWMIMGFLLVSAILVVPAGRLGDMFGRVKIYNSGFVIFTVASVGLSLDPLRGGAGAVWLIGWRVVQGVGGAMLFANSTAILTDAFPLRQRGTALGVNQVAAIAGSFLGLVAGGLLSEWHWRAVFLVSVPIGLAGTIWSYASLSELGERRPARVDWAGACTFAAGLGVLLAAITYGIQPYGGHATGWTNPWVVSGLAGGVVLLTAFCVIETRVAEPMFRLSLFRIPQFSAGSLAVLLSAVGRGGLQFMLIIWLQGIWLPLHGFAYEDTPLWAGIYMLPLTLGFLAAGPVSGHLSDRYGQRLFASGGLILTAVTFVGLLALPVDFPYWAFALLLALNGVGSGVFSSPNTSRVMSSVLAGQRGAAAGMRGTFQNSGQALSIGVFFSLLIVGLAARLPQALTSGLEAAGVPAGAAAAVGSLPPVGSVFAAFLGYNPIRTLLPPDVMNGLPPAAQARLTGNRFFPDLISGPVHQGLVVVFCAAAVMMIVGAAASLLDGRRVDKT</sequence>
<feature type="transmembrane region" description="Helical" evidence="6">
    <location>
        <begin position="376"/>
        <end position="395"/>
    </location>
</feature>
<dbReference type="Gene3D" id="1.20.1250.20">
    <property type="entry name" value="MFS general substrate transporter like domains"/>
    <property type="match status" value="2"/>
</dbReference>
<dbReference type="InterPro" id="IPR036259">
    <property type="entry name" value="MFS_trans_sf"/>
</dbReference>
<feature type="domain" description="Major facilitator superfamily (MFS) profile" evidence="7">
    <location>
        <begin position="34"/>
        <end position="509"/>
    </location>
</feature>
<comment type="subcellular location">
    <subcellularLocation>
        <location evidence="1">Cell membrane</location>
        <topology evidence="1">Multi-pass membrane protein</topology>
    </subcellularLocation>
</comment>
<dbReference type="CDD" id="cd17321">
    <property type="entry name" value="MFS_MMR_MDR_like"/>
    <property type="match status" value="1"/>
</dbReference>
<organism evidence="8 9">
    <name type="scientific">Microbispora oryzae</name>
    <dbReference type="NCBI Taxonomy" id="2806554"/>
    <lineage>
        <taxon>Bacteria</taxon>
        <taxon>Bacillati</taxon>
        <taxon>Actinomycetota</taxon>
        <taxon>Actinomycetes</taxon>
        <taxon>Streptosporangiales</taxon>
        <taxon>Streptosporangiaceae</taxon>
        <taxon>Microbispora</taxon>
    </lineage>
</organism>
<dbReference type="Proteomes" id="UP000674234">
    <property type="component" value="Unassembled WGS sequence"/>
</dbReference>
<evidence type="ECO:0000256" key="6">
    <source>
        <dbReference type="SAM" id="Phobius"/>
    </source>
</evidence>
<dbReference type="AlphaFoldDB" id="A0A941AK54"/>
<name>A0A941AK54_9ACTN</name>
<feature type="transmembrane region" description="Helical" evidence="6">
    <location>
        <begin position="546"/>
        <end position="567"/>
    </location>
</feature>
<dbReference type="InterPro" id="IPR011701">
    <property type="entry name" value="MFS"/>
</dbReference>
<evidence type="ECO:0000256" key="2">
    <source>
        <dbReference type="ARBA" id="ARBA00022448"/>
    </source>
</evidence>
<dbReference type="SUPFAM" id="SSF103473">
    <property type="entry name" value="MFS general substrate transporter"/>
    <property type="match status" value="1"/>
</dbReference>
<evidence type="ECO:0000256" key="1">
    <source>
        <dbReference type="ARBA" id="ARBA00004651"/>
    </source>
</evidence>
<evidence type="ECO:0000259" key="7">
    <source>
        <dbReference type="PROSITE" id="PS50850"/>
    </source>
</evidence>
<keyword evidence="2" id="KW-0813">Transport</keyword>
<proteinExistence type="predicted"/>